<keyword evidence="1" id="KW-0812">Transmembrane</keyword>
<organism evidence="2 3">
    <name type="scientific">Trematosphaeria pertusa</name>
    <dbReference type="NCBI Taxonomy" id="390896"/>
    <lineage>
        <taxon>Eukaryota</taxon>
        <taxon>Fungi</taxon>
        <taxon>Dikarya</taxon>
        <taxon>Ascomycota</taxon>
        <taxon>Pezizomycotina</taxon>
        <taxon>Dothideomycetes</taxon>
        <taxon>Pleosporomycetidae</taxon>
        <taxon>Pleosporales</taxon>
        <taxon>Massarineae</taxon>
        <taxon>Trematosphaeriaceae</taxon>
        <taxon>Trematosphaeria</taxon>
    </lineage>
</organism>
<name>A0A6A6ICZ0_9PLEO</name>
<dbReference type="EMBL" id="ML987196">
    <property type="protein sequence ID" value="KAF2248445.1"/>
    <property type="molecule type" value="Genomic_DNA"/>
</dbReference>
<gene>
    <name evidence="2" type="ORF">BU26DRAFT_334334</name>
</gene>
<keyword evidence="1" id="KW-0472">Membrane</keyword>
<protein>
    <submittedName>
        <fullName evidence="2">Uncharacterized protein</fullName>
    </submittedName>
</protein>
<feature type="transmembrane region" description="Helical" evidence="1">
    <location>
        <begin position="112"/>
        <end position="129"/>
    </location>
</feature>
<evidence type="ECO:0000313" key="2">
    <source>
        <dbReference type="EMBL" id="KAF2248445.1"/>
    </source>
</evidence>
<accession>A0A6A6ICZ0</accession>
<sequence length="130" mass="14351">MPADPKDKRFIFFTPQGVDICDASGQSLGLSEATRRKALMPLVSTAQSKSSNRAVTLPLPSIIMSLTGQPSLKAFLALWEQQTGLSVDRALNSAVSQEREAISTFSDTSSVGLFYFGFIFVFLRFFRVYK</sequence>
<evidence type="ECO:0000256" key="1">
    <source>
        <dbReference type="SAM" id="Phobius"/>
    </source>
</evidence>
<keyword evidence="1" id="KW-1133">Transmembrane helix</keyword>
<dbReference type="Proteomes" id="UP000800094">
    <property type="component" value="Unassembled WGS sequence"/>
</dbReference>
<keyword evidence="3" id="KW-1185">Reference proteome</keyword>
<reference evidence="2" key="1">
    <citation type="journal article" date="2020" name="Stud. Mycol.">
        <title>101 Dothideomycetes genomes: a test case for predicting lifestyles and emergence of pathogens.</title>
        <authorList>
            <person name="Haridas S."/>
            <person name="Albert R."/>
            <person name="Binder M."/>
            <person name="Bloem J."/>
            <person name="Labutti K."/>
            <person name="Salamov A."/>
            <person name="Andreopoulos B."/>
            <person name="Baker S."/>
            <person name="Barry K."/>
            <person name="Bills G."/>
            <person name="Bluhm B."/>
            <person name="Cannon C."/>
            <person name="Castanera R."/>
            <person name="Culley D."/>
            <person name="Daum C."/>
            <person name="Ezra D."/>
            <person name="Gonzalez J."/>
            <person name="Henrissat B."/>
            <person name="Kuo A."/>
            <person name="Liang C."/>
            <person name="Lipzen A."/>
            <person name="Lutzoni F."/>
            <person name="Magnuson J."/>
            <person name="Mondo S."/>
            <person name="Nolan M."/>
            <person name="Ohm R."/>
            <person name="Pangilinan J."/>
            <person name="Park H.-J."/>
            <person name="Ramirez L."/>
            <person name="Alfaro M."/>
            <person name="Sun H."/>
            <person name="Tritt A."/>
            <person name="Yoshinaga Y."/>
            <person name="Zwiers L.-H."/>
            <person name="Turgeon B."/>
            <person name="Goodwin S."/>
            <person name="Spatafora J."/>
            <person name="Crous P."/>
            <person name="Grigoriev I."/>
        </authorList>
    </citation>
    <scope>NUCLEOTIDE SEQUENCE</scope>
    <source>
        <strain evidence="2">CBS 122368</strain>
    </source>
</reference>
<proteinExistence type="predicted"/>
<dbReference type="OrthoDB" id="3790173at2759"/>
<dbReference type="GeneID" id="54575560"/>
<dbReference type="AlphaFoldDB" id="A0A6A6ICZ0"/>
<evidence type="ECO:0000313" key="3">
    <source>
        <dbReference type="Proteomes" id="UP000800094"/>
    </source>
</evidence>
<dbReference type="RefSeq" id="XP_033683449.1">
    <property type="nucleotide sequence ID" value="XM_033822230.1"/>
</dbReference>